<evidence type="ECO:0000256" key="1">
    <source>
        <dbReference type="ARBA" id="ARBA00009458"/>
    </source>
</evidence>
<dbReference type="EnsemblMetazoa" id="XM_021056570.2">
    <property type="protein sequence ID" value="XP_020912229.1"/>
    <property type="gene ID" value="LOC110249978"/>
</dbReference>
<dbReference type="PANTHER" id="PTHR11256">
    <property type="entry name" value="BCL-2 RELATED"/>
    <property type="match status" value="1"/>
</dbReference>
<protein>
    <recommendedName>
        <fullName evidence="4">Bcl-2 Bcl-2 homology region 1-3 domain-containing protein</fullName>
    </recommendedName>
</protein>
<sequence length="185" mass="20965">MPIPTNQYKDIVKDYVAYKLRQNHIFVEGYNQDLSTETSRHLRRVADELIADNRDLFDSMCDQLHLTPTTTYPTFVGIADEIFQTGKNWGRIVAFFAFGATLAVYCSRREELFNLIDDIVEWVSRYMDQNLAEWVEENGGWQGFTDFFQPDDSPKKEGSGSGRGWGMAAVCGIGIGALLMLATRG</sequence>
<evidence type="ECO:0000256" key="2">
    <source>
        <dbReference type="ARBA" id="ARBA00022703"/>
    </source>
</evidence>
<dbReference type="GO" id="GO:0005741">
    <property type="term" value="C:mitochondrial outer membrane"/>
    <property type="evidence" value="ECO:0007669"/>
    <property type="project" value="TreeGrafter"/>
</dbReference>
<name>A0A913Y0N8_EXADI</name>
<comment type="similarity">
    <text evidence="1">Belongs to the Bcl-2 family.</text>
</comment>
<dbReference type="GeneID" id="110249978"/>
<dbReference type="OrthoDB" id="6021377at2759"/>
<evidence type="ECO:0000313" key="6">
    <source>
        <dbReference type="Proteomes" id="UP000887567"/>
    </source>
</evidence>
<dbReference type="PROSITE" id="PS50062">
    <property type="entry name" value="BCL2_FAMILY"/>
    <property type="match status" value="1"/>
</dbReference>
<dbReference type="SUPFAM" id="SSF56854">
    <property type="entry name" value="Bcl-2 inhibitors of programmed cell death"/>
    <property type="match status" value="1"/>
</dbReference>
<dbReference type="Proteomes" id="UP000887567">
    <property type="component" value="Unplaced"/>
</dbReference>
<keyword evidence="2" id="KW-0053">Apoptosis</keyword>
<feature type="domain" description="Bcl-2 Bcl-2 homology region 1-3" evidence="4">
    <location>
        <begin position="42"/>
        <end position="141"/>
    </location>
</feature>
<dbReference type="GO" id="GO:0051400">
    <property type="term" value="F:BH domain binding"/>
    <property type="evidence" value="ECO:0007669"/>
    <property type="project" value="TreeGrafter"/>
</dbReference>
<dbReference type="Gene3D" id="1.10.437.10">
    <property type="entry name" value="Blc2-like"/>
    <property type="match status" value="1"/>
</dbReference>
<keyword evidence="6" id="KW-1185">Reference proteome</keyword>
<dbReference type="GO" id="GO:0097192">
    <property type="term" value="P:extrinsic apoptotic signaling pathway in absence of ligand"/>
    <property type="evidence" value="ECO:0007669"/>
    <property type="project" value="TreeGrafter"/>
</dbReference>
<dbReference type="GO" id="GO:0001836">
    <property type="term" value="P:release of cytochrome c from mitochondria"/>
    <property type="evidence" value="ECO:0007669"/>
    <property type="project" value="TreeGrafter"/>
</dbReference>
<keyword evidence="3" id="KW-1133">Transmembrane helix</keyword>
<keyword evidence="3" id="KW-0472">Membrane</keyword>
<dbReference type="AlphaFoldDB" id="A0A913Y0N8"/>
<dbReference type="InterPro" id="IPR046371">
    <property type="entry name" value="Bcl-2_BH1-3"/>
</dbReference>
<dbReference type="KEGG" id="epa:110249978"/>
<dbReference type="CDD" id="cd06845">
    <property type="entry name" value="Bcl-2_like"/>
    <property type="match status" value="1"/>
</dbReference>
<dbReference type="PRINTS" id="PR01862">
    <property type="entry name" value="BCL2FAMILY"/>
</dbReference>
<dbReference type="PANTHER" id="PTHR11256:SF50">
    <property type="entry name" value="APOPTOSIS REGULATOR CED-9"/>
    <property type="match status" value="1"/>
</dbReference>
<dbReference type="GO" id="GO:0042981">
    <property type="term" value="P:regulation of apoptotic process"/>
    <property type="evidence" value="ECO:0007669"/>
    <property type="project" value="InterPro"/>
</dbReference>
<reference evidence="5" key="1">
    <citation type="submission" date="2022-11" db="UniProtKB">
        <authorList>
            <consortium name="EnsemblMetazoa"/>
        </authorList>
    </citation>
    <scope>IDENTIFICATION</scope>
</reference>
<dbReference type="RefSeq" id="XP_020912229.1">
    <property type="nucleotide sequence ID" value="XM_021056570.2"/>
</dbReference>
<dbReference type="Pfam" id="PF00452">
    <property type="entry name" value="Bcl-2"/>
    <property type="match status" value="1"/>
</dbReference>
<dbReference type="InterPro" id="IPR036834">
    <property type="entry name" value="Bcl-2-like_sf"/>
</dbReference>
<evidence type="ECO:0000313" key="5">
    <source>
        <dbReference type="EnsemblMetazoa" id="XP_020912229.1"/>
    </source>
</evidence>
<dbReference type="InterPro" id="IPR026298">
    <property type="entry name" value="Bcl-2_fam"/>
</dbReference>
<dbReference type="FunFam" id="1.10.437.10:FF:000035">
    <property type="entry name" value="Predicted protein"/>
    <property type="match status" value="1"/>
</dbReference>
<feature type="transmembrane region" description="Helical" evidence="3">
    <location>
        <begin position="164"/>
        <end position="182"/>
    </location>
</feature>
<evidence type="ECO:0000256" key="3">
    <source>
        <dbReference type="SAM" id="Phobius"/>
    </source>
</evidence>
<dbReference type="GO" id="GO:0008630">
    <property type="term" value="P:intrinsic apoptotic signaling pathway in response to DNA damage"/>
    <property type="evidence" value="ECO:0007669"/>
    <property type="project" value="TreeGrafter"/>
</dbReference>
<dbReference type="InterPro" id="IPR002475">
    <property type="entry name" value="Bcl2-like"/>
</dbReference>
<organism evidence="5 6">
    <name type="scientific">Exaiptasia diaphana</name>
    <name type="common">Tropical sea anemone</name>
    <name type="synonym">Aiptasia pulchella</name>
    <dbReference type="NCBI Taxonomy" id="2652724"/>
    <lineage>
        <taxon>Eukaryota</taxon>
        <taxon>Metazoa</taxon>
        <taxon>Cnidaria</taxon>
        <taxon>Anthozoa</taxon>
        <taxon>Hexacorallia</taxon>
        <taxon>Actiniaria</taxon>
        <taxon>Aiptasiidae</taxon>
        <taxon>Exaiptasia</taxon>
    </lineage>
</organism>
<proteinExistence type="inferred from homology"/>
<keyword evidence="3" id="KW-0812">Transmembrane</keyword>
<evidence type="ECO:0000259" key="4">
    <source>
        <dbReference type="SMART" id="SM00337"/>
    </source>
</evidence>
<dbReference type="OMA" id="EGITWAR"/>
<accession>A0A913Y0N8</accession>
<dbReference type="SMART" id="SM00337">
    <property type="entry name" value="BCL"/>
    <property type="match status" value="1"/>
</dbReference>